<evidence type="ECO:0000256" key="1">
    <source>
        <dbReference type="SAM" id="MobiDB-lite"/>
    </source>
</evidence>
<feature type="region of interest" description="Disordered" evidence="1">
    <location>
        <begin position="38"/>
        <end position="58"/>
    </location>
</feature>
<name>A0AAW9CZ71_BURTH</name>
<protein>
    <submittedName>
        <fullName evidence="2">Bacterial chemotaxis sensory transducer domain protein</fullName>
    </submittedName>
</protein>
<sequence length="58" mass="6556">MWLIGNVRPTFVANRTILRATVARIRTPAACLAFARRSAGRRARNGGFYPTQEKKRLP</sequence>
<accession>A0AAW9CZ71</accession>
<dbReference type="Proteomes" id="UP001272137">
    <property type="component" value="Unassembled WGS sequence"/>
</dbReference>
<dbReference type="AlphaFoldDB" id="A0AAW9CZ71"/>
<comment type="caution">
    <text evidence="2">The sequence shown here is derived from an EMBL/GenBank/DDBJ whole genome shotgun (WGS) entry which is preliminary data.</text>
</comment>
<evidence type="ECO:0000313" key="3">
    <source>
        <dbReference type="Proteomes" id="UP001272137"/>
    </source>
</evidence>
<organism evidence="2 3">
    <name type="scientific">Burkholderia thailandensis</name>
    <dbReference type="NCBI Taxonomy" id="57975"/>
    <lineage>
        <taxon>Bacteria</taxon>
        <taxon>Pseudomonadati</taxon>
        <taxon>Pseudomonadota</taxon>
        <taxon>Betaproteobacteria</taxon>
        <taxon>Burkholderiales</taxon>
        <taxon>Burkholderiaceae</taxon>
        <taxon>Burkholderia</taxon>
        <taxon>pseudomallei group</taxon>
    </lineage>
</organism>
<evidence type="ECO:0000313" key="2">
    <source>
        <dbReference type="EMBL" id="MDW9256225.1"/>
    </source>
</evidence>
<reference evidence="2" key="1">
    <citation type="submission" date="2018-08" db="EMBL/GenBank/DDBJ databases">
        <title>Identification of Burkholderia cepacia strains that express a Burkholderia pseudomallei-like capsular polysaccharide.</title>
        <authorList>
            <person name="Burtnick M.N."/>
            <person name="Vongsouvath M."/>
            <person name="Newton P."/>
            <person name="Wuthiekanun V."/>
            <person name="Limmathurotsakul D."/>
            <person name="Brett P.J."/>
            <person name="Chantratita N."/>
            <person name="Dance D.A."/>
        </authorList>
    </citation>
    <scope>NUCLEOTIDE SEQUENCE</scope>
    <source>
        <strain evidence="2">SBXCC001</strain>
    </source>
</reference>
<gene>
    <name evidence="2" type="primary">cheD</name>
    <name evidence="2" type="ORF">C7S16_0340</name>
</gene>
<proteinExistence type="predicted"/>
<dbReference type="EMBL" id="QXCT01000002">
    <property type="protein sequence ID" value="MDW9256225.1"/>
    <property type="molecule type" value="Genomic_DNA"/>
</dbReference>